<dbReference type="SUPFAM" id="SSF51306">
    <property type="entry name" value="LexA/Signal peptidase"/>
    <property type="match status" value="1"/>
</dbReference>
<dbReference type="GO" id="GO:0009003">
    <property type="term" value="F:signal peptidase activity"/>
    <property type="evidence" value="ECO:0007669"/>
    <property type="project" value="UniProtKB-EC"/>
</dbReference>
<evidence type="ECO:0000256" key="5">
    <source>
        <dbReference type="ARBA" id="ARBA00022801"/>
    </source>
</evidence>
<dbReference type="PROSITE" id="PS00760">
    <property type="entry name" value="SPASE_I_2"/>
    <property type="match status" value="1"/>
</dbReference>
<keyword evidence="5 6" id="KW-0378">Hydrolase</keyword>
<dbReference type="InterPro" id="IPR000223">
    <property type="entry name" value="Pept_S26A_signal_pept_1"/>
</dbReference>
<dbReference type="Gene3D" id="2.10.109.10">
    <property type="entry name" value="Umud Fragment, subunit A"/>
    <property type="match status" value="1"/>
</dbReference>
<feature type="domain" description="Peptidase S26" evidence="7">
    <location>
        <begin position="10"/>
        <end position="200"/>
    </location>
</feature>
<dbReference type="RefSeq" id="WP_223469806.1">
    <property type="nucleotide sequence ID" value="NZ_JAFBIL020000008.1"/>
</dbReference>
<keyword evidence="9" id="KW-1185">Reference proteome</keyword>
<evidence type="ECO:0000256" key="4">
    <source>
        <dbReference type="ARBA" id="ARBA00019232"/>
    </source>
</evidence>
<dbReference type="Proteomes" id="UP000809349">
    <property type="component" value="Unassembled WGS sequence"/>
</dbReference>
<dbReference type="PANTHER" id="PTHR43390:SF1">
    <property type="entry name" value="CHLOROPLAST PROCESSING PEPTIDASE"/>
    <property type="match status" value="1"/>
</dbReference>
<comment type="subcellular location">
    <subcellularLocation>
        <location evidence="6">Membrane</location>
        <topology evidence="6">Single-pass type II membrane protein</topology>
    </subcellularLocation>
</comment>
<evidence type="ECO:0000259" key="7">
    <source>
        <dbReference type="Pfam" id="PF10502"/>
    </source>
</evidence>
<dbReference type="InterPro" id="IPR019757">
    <property type="entry name" value="Pept_S26A_signal_pept_1_Lys-AS"/>
</dbReference>
<dbReference type="EC" id="3.4.21.89" evidence="3 6"/>
<dbReference type="InterPro" id="IPR019533">
    <property type="entry name" value="Peptidase_S26"/>
</dbReference>
<sequence>MKSWITANKGFLMFLVLFGVFRTAVADWNPIPSGSMRPNLLEGDVVFVNRLAYNLKVPLTDVVLVRLGDPARGDVVTFSSPKDGTRMIKRLVAVPGDVVEMRNERLVINGREAGYDMVGTVSEQVGSTTTRTTAFQLTETTDGEQRAILVMPEISAARTFGPVTVPEGQYMMLGDNRDNSSDSRFIGFVPRELLIGRAERVLVSADIKGDWMPRGSRFLMALD</sequence>
<gene>
    <name evidence="8" type="primary">lepB</name>
    <name evidence="8" type="ORF">I4X03_018855</name>
</gene>
<dbReference type="Pfam" id="PF10502">
    <property type="entry name" value="Peptidase_S26"/>
    <property type="match status" value="1"/>
</dbReference>
<evidence type="ECO:0000256" key="3">
    <source>
        <dbReference type="ARBA" id="ARBA00013208"/>
    </source>
</evidence>
<comment type="caution">
    <text evidence="8">The sequence shown here is derived from an EMBL/GenBank/DDBJ whole genome shotgun (WGS) entry which is preliminary data.</text>
</comment>
<dbReference type="NCBIfam" id="TIGR02227">
    <property type="entry name" value="sigpep_I_bact"/>
    <property type="match status" value="1"/>
</dbReference>
<comment type="similarity">
    <text evidence="2 6">Belongs to the peptidase S26 family.</text>
</comment>
<dbReference type="CDD" id="cd06530">
    <property type="entry name" value="S26_SPase_I"/>
    <property type="match status" value="1"/>
</dbReference>
<reference evidence="8 9" key="2">
    <citation type="submission" date="2021-08" db="EMBL/GenBank/DDBJ databases">
        <title>Massilia sp. R798.</title>
        <authorList>
            <person name="Baek J.H."/>
            <person name="Jung H.S."/>
            <person name="Kim K.R."/>
            <person name="Jeon C.O."/>
        </authorList>
    </citation>
    <scope>NUCLEOTIDE SEQUENCE [LARGE SCALE GENOMIC DNA]</scope>
    <source>
        <strain evidence="8 9">R798</strain>
    </source>
</reference>
<accession>A0ABS7STQ2</accession>
<keyword evidence="6" id="KW-0645">Protease</keyword>
<evidence type="ECO:0000256" key="6">
    <source>
        <dbReference type="RuleBase" id="RU362042"/>
    </source>
</evidence>
<dbReference type="PRINTS" id="PR00727">
    <property type="entry name" value="LEADERPTASE"/>
</dbReference>
<dbReference type="PANTHER" id="PTHR43390">
    <property type="entry name" value="SIGNAL PEPTIDASE I"/>
    <property type="match status" value="1"/>
</dbReference>
<evidence type="ECO:0000256" key="2">
    <source>
        <dbReference type="ARBA" id="ARBA00009370"/>
    </source>
</evidence>
<dbReference type="InterPro" id="IPR036286">
    <property type="entry name" value="LexA/Signal_pep-like_sf"/>
</dbReference>
<evidence type="ECO:0000313" key="8">
    <source>
        <dbReference type="EMBL" id="MBZ2209334.1"/>
    </source>
</evidence>
<comment type="catalytic activity">
    <reaction evidence="1 6">
        <text>Cleavage of hydrophobic, N-terminal signal or leader sequences from secreted and periplasmic proteins.</text>
        <dbReference type="EC" id="3.4.21.89"/>
    </reaction>
</comment>
<organism evidence="8 9">
    <name type="scientific">Massilia soli</name>
    <dbReference type="NCBI Taxonomy" id="2792854"/>
    <lineage>
        <taxon>Bacteria</taxon>
        <taxon>Pseudomonadati</taxon>
        <taxon>Pseudomonadota</taxon>
        <taxon>Betaproteobacteria</taxon>
        <taxon>Burkholderiales</taxon>
        <taxon>Oxalobacteraceae</taxon>
        <taxon>Telluria group</taxon>
        <taxon>Massilia</taxon>
    </lineage>
</organism>
<dbReference type="EMBL" id="JAFBIL020000008">
    <property type="protein sequence ID" value="MBZ2209334.1"/>
    <property type="molecule type" value="Genomic_DNA"/>
</dbReference>
<name>A0ABS7STQ2_9BURK</name>
<proteinExistence type="inferred from homology"/>
<dbReference type="PROSITE" id="PS00761">
    <property type="entry name" value="SPASE_I_3"/>
    <property type="match status" value="1"/>
</dbReference>
<reference evidence="8 9" key="1">
    <citation type="submission" date="2021-01" db="EMBL/GenBank/DDBJ databases">
        <authorList>
            <person name="Ruan W."/>
            <person name="Khan S.A."/>
            <person name="Jeon C.O."/>
        </authorList>
    </citation>
    <scope>NUCLEOTIDE SEQUENCE [LARGE SCALE GENOMIC DNA]</scope>
    <source>
        <strain evidence="8 9">R798</strain>
    </source>
</reference>
<evidence type="ECO:0000313" key="9">
    <source>
        <dbReference type="Proteomes" id="UP000809349"/>
    </source>
</evidence>
<protein>
    <recommendedName>
        <fullName evidence="4 6">Signal peptidase I</fullName>
        <ecNumber evidence="3 6">3.4.21.89</ecNumber>
    </recommendedName>
</protein>
<evidence type="ECO:0000256" key="1">
    <source>
        <dbReference type="ARBA" id="ARBA00000677"/>
    </source>
</evidence>
<dbReference type="InterPro" id="IPR019758">
    <property type="entry name" value="Pept_S26A_signal_pept_1_CS"/>
</dbReference>